<name>A0A0L6VUX9_9BASI</name>
<feature type="transmembrane region" description="Helical" evidence="6">
    <location>
        <begin position="167"/>
        <end position="186"/>
    </location>
</feature>
<evidence type="ECO:0000256" key="2">
    <source>
        <dbReference type="ARBA" id="ARBA00022692"/>
    </source>
</evidence>
<dbReference type="PANTHER" id="PTHR38483">
    <property type="entry name" value="CHROMOSOME 1, WHOLE GENOME SHOTGUN SEQUENCE"/>
    <property type="match status" value="1"/>
</dbReference>
<gene>
    <name evidence="8" type="ORF">VP01_1076g3</name>
</gene>
<dbReference type="VEuPathDB" id="FungiDB:VP01_1076g3"/>
<feature type="region of interest" description="Disordered" evidence="5">
    <location>
        <begin position="1"/>
        <end position="64"/>
    </location>
</feature>
<keyword evidence="2 6" id="KW-0812">Transmembrane</keyword>
<accession>A0A0L6VUX9</accession>
<comment type="caution">
    <text evidence="8">The sequence shown here is derived from an EMBL/GenBank/DDBJ whole genome shotgun (WGS) entry which is preliminary data.</text>
</comment>
<dbReference type="AlphaFoldDB" id="A0A0L6VUX9"/>
<protein>
    <recommendedName>
        <fullName evidence="7">Ion transport domain-containing protein</fullName>
    </recommendedName>
</protein>
<evidence type="ECO:0000256" key="1">
    <source>
        <dbReference type="ARBA" id="ARBA00004141"/>
    </source>
</evidence>
<organism evidence="8 9">
    <name type="scientific">Puccinia sorghi</name>
    <dbReference type="NCBI Taxonomy" id="27349"/>
    <lineage>
        <taxon>Eukaryota</taxon>
        <taxon>Fungi</taxon>
        <taxon>Dikarya</taxon>
        <taxon>Basidiomycota</taxon>
        <taxon>Pucciniomycotina</taxon>
        <taxon>Pucciniomycetes</taxon>
        <taxon>Pucciniales</taxon>
        <taxon>Pucciniaceae</taxon>
        <taxon>Puccinia</taxon>
    </lineage>
</organism>
<feature type="domain" description="Ion transport" evidence="7">
    <location>
        <begin position="130"/>
        <end position="217"/>
    </location>
</feature>
<dbReference type="InterPro" id="IPR027359">
    <property type="entry name" value="Volt_channel_dom_sf"/>
</dbReference>
<keyword evidence="3 6" id="KW-1133">Transmembrane helix</keyword>
<dbReference type="OrthoDB" id="429183at2759"/>
<proteinExistence type="predicted"/>
<reference evidence="8 9" key="1">
    <citation type="submission" date="2015-08" db="EMBL/GenBank/DDBJ databases">
        <title>Next Generation Sequencing and Analysis of the Genome of Puccinia sorghi L Schw, the Causal Agent of Maize Common Rust.</title>
        <authorList>
            <person name="Rochi L."/>
            <person name="Burguener G."/>
            <person name="Darino M."/>
            <person name="Turjanski A."/>
            <person name="Kreff E."/>
            <person name="Dieguez M.J."/>
            <person name="Sacco F."/>
        </authorList>
    </citation>
    <scope>NUCLEOTIDE SEQUENCE [LARGE SCALE GENOMIC DNA]</scope>
    <source>
        <strain evidence="8 9">RO10H11247</strain>
    </source>
</reference>
<dbReference type="InterPro" id="IPR005821">
    <property type="entry name" value="Ion_trans_dom"/>
</dbReference>
<evidence type="ECO:0000259" key="7">
    <source>
        <dbReference type="Pfam" id="PF00520"/>
    </source>
</evidence>
<keyword evidence="4 6" id="KW-0472">Membrane</keyword>
<evidence type="ECO:0000256" key="5">
    <source>
        <dbReference type="SAM" id="MobiDB-lite"/>
    </source>
</evidence>
<keyword evidence="9" id="KW-1185">Reference proteome</keyword>
<dbReference type="Gene3D" id="1.20.120.350">
    <property type="entry name" value="Voltage-gated potassium channels. Chain C"/>
    <property type="match status" value="1"/>
</dbReference>
<comment type="subcellular location">
    <subcellularLocation>
        <location evidence="1">Membrane</location>
        <topology evidence="1">Multi-pass membrane protein</topology>
    </subcellularLocation>
</comment>
<feature type="compositionally biased region" description="Polar residues" evidence="5">
    <location>
        <begin position="42"/>
        <end position="51"/>
    </location>
</feature>
<dbReference type="Pfam" id="PF00520">
    <property type="entry name" value="Ion_trans"/>
    <property type="match status" value="1"/>
</dbReference>
<dbReference type="EMBL" id="LAVV01000854">
    <property type="protein sequence ID" value="KNZ64010.1"/>
    <property type="molecule type" value="Genomic_DNA"/>
</dbReference>
<feature type="transmembrane region" description="Helical" evidence="6">
    <location>
        <begin position="85"/>
        <end position="107"/>
    </location>
</feature>
<sequence>MEGELGGERGSVGRVSRRWPRNTTATTRHTSHSRTLEKRRGTTTTQMSMQPSCPLDSLTPPDGLHRPRAARSHYHLSREEWIQGIANRFVFSQIYLYLYLSMAILSVSPRDPASSRQLTTVILSLLSECPTLAFYVLEIVVNLAMILEVMIRLLAFGKQFWKSPFNWLDLMITGFCVVTVGVILVQGCKAKKEEVLDTFLLVIRNGIQFFRLALMLRRCVPDHPSRPLLALHRPLTTLLNGMNPHTQERQEHIHHHPAHRPRGRHCPHRCPCFFPRPR</sequence>
<feature type="transmembrane region" description="Helical" evidence="6">
    <location>
        <begin position="132"/>
        <end position="155"/>
    </location>
</feature>
<evidence type="ECO:0000256" key="6">
    <source>
        <dbReference type="SAM" id="Phobius"/>
    </source>
</evidence>
<dbReference type="Proteomes" id="UP000037035">
    <property type="component" value="Unassembled WGS sequence"/>
</dbReference>
<dbReference type="PANTHER" id="PTHR38483:SF1">
    <property type="entry name" value="ION TRANSPORT DOMAIN-CONTAINING PROTEIN"/>
    <property type="match status" value="1"/>
</dbReference>
<evidence type="ECO:0000256" key="4">
    <source>
        <dbReference type="ARBA" id="ARBA00023136"/>
    </source>
</evidence>
<dbReference type="STRING" id="27349.A0A0L6VUX9"/>
<dbReference type="GO" id="GO:0016020">
    <property type="term" value="C:membrane"/>
    <property type="evidence" value="ECO:0007669"/>
    <property type="project" value="UniProtKB-SubCell"/>
</dbReference>
<dbReference type="GO" id="GO:0005216">
    <property type="term" value="F:monoatomic ion channel activity"/>
    <property type="evidence" value="ECO:0007669"/>
    <property type="project" value="InterPro"/>
</dbReference>
<evidence type="ECO:0000313" key="9">
    <source>
        <dbReference type="Proteomes" id="UP000037035"/>
    </source>
</evidence>
<evidence type="ECO:0000256" key="3">
    <source>
        <dbReference type="ARBA" id="ARBA00022989"/>
    </source>
</evidence>
<evidence type="ECO:0000313" key="8">
    <source>
        <dbReference type="EMBL" id="KNZ64010.1"/>
    </source>
</evidence>